<feature type="chain" id="PRO_5046840511" description="Lipoprotein" evidence="2">
    <location>
        <begin position="20"/>
        <end position="431"/>
    </location>
</feature>
<name>A0ABY6D7B7_9BACT</name>
<organism evidence="3 4">
    <name type="scientific">Reichenbachiella carrageenanivorans</name>
    <dbReference type="NCBI Taxonomy" id="2979869"/>
    <lineage>
        <taxon>Bacteria</taxon>
        <taxon>Pseudomonadati</taxon>
        <taxon>Bacteroidota</taxon>
        <taxon>Cytophagia</taxon>
        <taxon>Cytophagales</taxon>
        <taxon>Reichenbachiellaceae</taxon>
        <taxon>Reichenbachiella</taxon>
    </lineage>
</organism>
<gene>
    <name evidence="3" type="ORF">N7E81_01215</name>
</gene>
<keyword evidence="4" id="KW-1185">Reference proteome</keyword>
<dbReference type="PANTHER" id="PTHR41339:SF1">
    <property type="entry name" value="SECRETED PROTEIN"/>
    <property type="match status" value="1"/>
</dbReference>
<sequence length="431" mass="45297">MKKLLALLFVFTTMGLMVSCDDDDKDDPAVPAKTTEELQTEAVETTQAAVDAKASSDDSATGATDETVFDDWTLMDNADQTASRVAVDAAPEVEVDANISTDTDWTKDNVYVLKTRVTVVDGATLTIEAGTVIKGDASLSGAKAAVLMVARGAKLIAEGTATEPIIMTSTDDDIEPGQFKGTTLNQDSKGKWGGLVILGKAPVSAKTENPQIEGVDASDTNGQYGGDDAADNSGSIKYVSIRHGGAEIAEGSEINGLTLGGVGTGTTIENIEVYGNEDDGVEFFGGTVNVTNLLVYAVGDDGIDIDQSYAGEVKNFAVYTDKNSDKCLEIDGREGALDKSFTLTNGTIHAVGSDAKMEADFKSKAKGTLTNVDMTGYKVKLSASYDTEEYVEGEAYTETEDAAKNVADGSLVFTKVKASEFVVYTGSFDEE</sequence>
<evidence type="ECO:0000313" key="4">
    <source>
        <dbReference type="Proteomes" id="UP001062165"/>
    </source>
</evidence>
<keyword evidence="2" id="KW-0732">Signal</keyword>
<dbReference type="PANTHER" id="PTHR41339">
    <property type="entry name" value="LIPL48"/>
    <property type="match status" value="1"/>
</dbReference>
<dbReference type="Proteomes" id="UP001062165">
    <property type="component" value="Chromosome"/>
</dbReference>
<feature type="region of interest" description="Disordered" evidence="1">
    <location>
        <begin position="208"/>
        <end position="229"/>
    </location>
</feature>
<evidence type="ECO:0000256" key="1">
    <source>
        <dbReference type="SAM" id="MobiDB-lite"/>
    </source>
</evidence>
<reference evidence="3" key="1">
    <citation type="submission" date="2022-10" db="EMBL/GenBank/DDBJ databases">
        <title>Comparative genomics and taxonomic characterization of three novel marine species of genus Reichenbachiella exhibiting antioxidant and polysaccharide degradation activities.</title>
        <authorList>
            <person name="Muhammad N."/>
            <person name="Lee Y.-J."/>
            <person name="Ko J."/>
            <person name="Kim S.-G."/>
        </authorList>
    </citation>
    <scope>NUCLEOTIDE SEQUENCE</scope>
    <source>
        <strain evidence="3">Wsw4-B4</strain>
    </source>
</reference>
<accession>A0ABY6D7B7</accession>
<dbReference type="RefSeq" id="WP_263051461.1">
    <property type="nucleotide sequence ID" value="NZ_CP106735.1"/>
</dbReference>
<evidence type="ECO:0000256" key="2">
    <source>
        <dbReference type="SAM" id="SignalP"/>
    </source>
</evidence>
<dbReference type="SUPFAM" id="SSF51126">
    <property type="entry name" value="Pectin lyase-like"/>
    <property type="match status" value="1"/>
</dbReference>
<protein>
    <recommendedName>
        <fullName evidence="5">Lipoprotein</fullName>
    </recommendedName>
</protein>
<dbReference type="InterPro" id="IPR012334">
    <property type="entry name" value="Pectin_lyas_fold"/>
</dbReference>
<dbReference type="InterPro" id="IPR011050">
    <property type="entry name" value="Pectin_lyase_fold/virulence"/>
</dbReference>
<feature type="signal peptide" evidence="2">
    <location>
        <begin position="1"/>
        <end position="19"/>
    </location>
</feature>
<dbReference type="PROSITE" id="PS51257">
    <property type="entry name" value="PROKAR_LIPOPROTEIN"/>
    <property type="match status" value="1"/>
</dbReference>
<evidence type="ECO:0008006" key="5">
    <source>
        <dbReference type="Google" id="ProtNLM"/>
    </source>
</evidence>
<evidence type="ECO:0000313" key="3">
    <source>
        <dbReference type="EMBL" id="UXX79730.1"/>
    </source>
</evidence>
<dbReference type="Gene3D" id="2.160.20.10">
    <property type="entry name" value="Single-stranded right-handed beta-helix, Pectin lyase-like"/>
    <property type="match status" value="1"/>
</dbReference>
<dbReference type="EMBL" id="CP106735">
    <property type="protein sequence ID" value="UXX79730.1"/>
    <property type="molecule type" value="Genomic_DNA"/>
</dbReference>
<proteinExistence type="predicted"/>